<dbReference type="Proteomes" id="UP000015354">
    <property type="component" value="Unassembled WGS sequence"/>
</dbReference>
<keyword evidence="4" id="KW-1185">Reference proteome</keyword>
<feature type="compositionally biased region" description="Basic and acidic residues" evidence="1">
    <location>
        <begin position="326"/>
        <end position="347"/>
    </location>
</feature>
<evidence type="ECO:0000313" key="4">
    <source>
        <dbReference type="Proteomes" id="UP000015354"/>
    </source>
</evidence>
<dbReference type="AlphaFoldDB" id="S9WL80"/>
<name>S9WL80_9TRYP</name>
<keyword evidence="2" id="KW-1133">Transmembrane helix</keyword>
<feature type="transmembrane region" description="Helical" evidence="2">
    <location>
        <begin position="6"/>
        <end position="23"/>
    </location>
</feature>
<organism evidence="3 4">
    <name type="scientific">Strigomonas culicis</name>
    <dbReference type="NCBI Taxonomy" id="28005"/>
    <lineage>
        <taxon>Eukaryota</taxon>
        <taxon>Discoba</taxon>
        <taxon>Euglenozoa</taxon>
        <taxon>Kinetoplastea</taxon>
        <taxon>Metakinetoplastina</taxon>
        <taxon>Trypanosomatida</taxon>
        <taxon>Trypanosomatidae</taxon>
        <taxon>Strigomonadinae</taxon>
        <taxon>Strigomonas</taxon>
    </lineage>
</organism>
<keyword evidence="2" id="KW-0812">Transmembrane</keyword>
<accession>S9WL80</accession>
<dbReference type="OrthoDB" id="10647671at2759"/>
<gene>
    <name evidence="3" type="ORF">STCU_00443</name>
</gene>
<evidence type="ECO:0000256" key="1">
    <source>
        <dbReference type="SAM" id="MobiDB-lite"/>
    </source>
</evidence>
<evidence type="ECO:0000313" key="3">
    <source>
        <dbReference type="EMBL" id="EPY36715.1"/>
    </source>
</evidence>
<proteinExistence type="predicted"/>
<comment type="caution">
    <text evidence="3">The sequence shown here is derived from an EMBL/GenBank/DDBJ whole genome shotgun (WGS) entry which is preliminary data.</text>
</comment>
<protein>
    <submittedName>
        <fullName evidence="3">Protein phosphatase</fullName>
    </submittedName>
</protein>
<feature type="region of interest" description="Disordered" evidence="1">
    <location>
        <begin position="324"/>
        <end position="347"/>
    </location>
</feature>
<evidence type="ECO:0000256" key="2">
    <source>
        <dbReference type="SAM" id="Phobius"/>
    </source>
</evidence>
<dbReference type="EMBL" id="ATMH01000443">
    <property type="protein sequence ID" value="EPY36715.1"/>
    <property type="molecule type" value="Genomic_DNA"/>
</dbReference>
<reference evidence="3 4" key="1">
    <citation type="journal article" date="2013" name="PLoS ONE">
        <title>Predicting the Proteins of Angomonas deanei, Strigomonas culicis and Their Respective Endosymbionts Reveals New Aspects of the Trypanosomatidae Family.</title>
        <authorList>
            <person name="Motta M.C."/>
            <person name="Martins A.C."/>
            <person name="de Souza S.S."/>
            <person name="Catta-Preta C.M."/>
            <person name="Silva R."/>
            <person name="Klein C.C."/>
            <person name="de Almeida L.G."/>
            <person name="de Lima Cunha O."/>
            <person name="Ciapina L.P."/>
            <person name="Brocchi M."/>
            <person name="Colabardini A.C."/>
            <person name="de Araujo Lima B."/>
            <person name="Machado C.R."/>
            <person name="de Almeida Soares C.M."/>
            <person name="Probst C.M."/>
            <person name="de Menezes C.B."/>
            <person name="Thompson C.E."/>
            <person name="Bartholomeu D.C."/>
            <person name="Gradia D.F."/>
            <person name="Pavoni D.P."/>
            <person name="Grisard E.C."/>
            <person name="Fantinatti-Garboggini F."/>
            <person name="Marchini F.K."/>
            <person name="Rodrigues-Luiz G.F."/>
            <person name="Wagner G."/>
            <person name="Goldman G.H."/>
            <person name="Fietto J.L."/>
            <person name="Elias M.C."/>
            <person name="Goldman M.H."/>
            <person name="Sagot M.F."/>
            <person name="Pereira M."/>
            <person name="Stoco P.H."/>
            <person name="de Mendonca-Neto R.P."/>
            <person name="Teixeira S.M."/>
            <person name="Maciel T.E."/>
            <person name="de Oliveira Mendes T.A."/>
            <person name="Urmenyi T.P."/>
            <person name="de Souza W."/>
            <person name="Schenkman S."/>
            <person name="de Vasconcelos A.T."/>
        </authorList>
    </citation>
    <scope>NUCLEOTIDE SEQUENCE [LARGE SCALE GENOMIC DNA]</scope>
</reference>
<keyword evidence="2" id="KW-0472">Membrane</keyword>
<sequence>MSLHFHFNYLLFFPFCLFVFYYYQTLLSRSARGDDSEGALQLVVDRHDACVVVELAAVVGRREDRHELAVGKEAIAALHHLVRAHDEVHVHHVQEVVHDVLAEEIAHAAVALQKALHLRLWIGPQQVAHDTAVRHIAGALQLVHGRHVHEVGAQPAVHTDDLLADHAAHRHRVEHVREGLEELRVIPSLHVVEKAVETVNTRALVVAAEQEEVLRVDNLVTVLQNDGLDAVLAAVHVVSEEEIVRVGGEPALLVDAQQVVVLPMGVATDAHRRLDLQQHRLLHEDLAHRVQHGTHIVLLEQHLPCCVDVANREQLVDQRLHKRRDSCHTKEREREKKTQKEEEEKKV</sequence>